<evidence type="ECO:0000313" key="2">
    <source>
        <dbReference type="Proteomes" id="UP001310386"/>
    </source>
</evidence>
<protein>
    <submittedName>
        <fullName evidence="1">DUF3055 domain-containing protein</fullName>
    </submittedName>
</protein>
<dbReference type="Pfam" id="PF11256">
    <property type="entry name" value="SAV0927-like"/>
    <property type="match status" value="1"/>
</dbReference>
<name>A0ABU5ZKB8_9BACL</name>
<dbReference type="Proteomes" id="UP001310386">
    <property type="component" value="Unassembled WGS sequence"/>
</dbReference>
<dbReference type="RefSeq" id="WP_371755076.1">
    <property type="nucleotide sequence ID" value="NZ_JAYJLD010000025.1"/>
</dbReference>
<comment type="caution">
    <text evidence="1">The sequence shown here is derived from an EMBL/GenBank/DDBJ whole genome shotgun (WGS) entry which is preliminary data.</text>
</comment>
<reference evidence="1" key="1">
    <citation type="submission" date="2023-12" db="EMBL/GenBank/DDBJ databases">
        <title>Fervidustalea candida gen. nov., sp. nov., a novel member of the family Paenibacillaceae isolated from a geothermal area.</title>
        <authorList>
            <person name="Li W.-J."/>
            <person name="Jiao J.-Y."/>
            <person name="Chen Y."/>
        </authorList>
    </citation>
    <scope>NUCLEOTIDE SEQUENCE</scope>
    <source>
        <strain evidence="1">SYSU GA230002</strain>
    </source>
</reference>
<dbReference type="InterPro" id="IPR021415">
    <property type="entry name" value="SAV0927-like"/>
</dbReference>
<sequence>MFDRLYDVTERVSVNFMGYVSERSRFDFAVIYTDHFFGKPLVVCMQTGRSSLLSLEDMHHLDYLQNVFQIKDRREVEELSLFFLQRLPNVSVKEQY</sequence>
<dbReference type="EMBL" id="JAYJLD010000025">
    <property type="protein sequence ID" value="MEB3102953.1"/>
    <property type="molecule type" value="Genomic_DNA"/>
</dbReference>
<organism evidence="1 2">
    <name type="scientific">Ferviditalea candida</name>
    <dbReference type="NCBI Taxonomy" id="3108399"/>
    <lineage>
        <taxon>Bacteria</taxon>
        <taxon>Bacillati</taxon>
        <taxon>Bacillota</taxon>
        <taxon>Bacilli</taxon>
        <taxon>Bacillales</taxon>
        <taxon>Paenibacillaceae</taxon>
        <taxon>Ferviditalea</taxon>
    </lineage>
</organism>
<keyword evidence="2" id="KW-1185">Reference proteome</keyword>
<evidence type="ECO:0000313" key="1">
    <source>
        <dbReference type="EMBL" id="MEB3102953.1"/>
    </source>
</evidence>
<gene>
    <name evidence="1" type="ORF">VF724_14950</name>
</gene>
<proteinExistence type="predicted"/>
<accession>A0ABU5ZKB8</accession>